<accession>A0ABP1QZ39</accession>
<dbReference type="Proteomes" id="UP001642540">
    <property type="component" value="Unassembled WGS sequence"/>
</dbReference>
<sequence length="101" mass="11631">MYQIDTSWINIDNYSALLKDVLNDIRILLQTRIMIMLITIIFHLLQFLLMYKFMVLINGHAQIVAELATAHASGSQFLKSLKCSASDKKLRKGISFFHTNQ</sequence>
<keyword evidence="1" id="KW-0812">Transmembrane</keyword>
<name>A0ABP1QZ39_9HEXA</name>
<comment type="caution">
    <text evidence="2">The sequence shown here is derived from an EMBL/GenBank/DDBJ whole genome shotgun (WGS) entry which is preliminary data.</text>
</comment>
<keyword evidence="3" id="KW-1185">Reference proteome</keyword>
<evidence type="ECO:0000256" key="1">
    <source>
        <dbReference type="SAM" id="Phobius"/>
    </source>
</evidence>
<dbReference type="EMBL" id="CAXLJM020000051">
    <property type="protein sequence ID" value="CAL8115702.1"/>
    <property type="molecule type" value="Genomic_DNA"/>
</dbReference>
<evidence type="ECO:0000313" key="3">
    <source>
        <dbReference type="Proteomes" id="UP001642540"/>
    </source>
</evidence>
<keyword evidence="1" id="KW-1133">Transmembrane helix</keyword>
<organism evidence="2 3">
    <name type="scientific">Orchesella dallaii</name>
    <dbReference type="NCBI Taxonomy" id="48710"/>
    <lineage>
        <taxon>Eukaryota</taxon>
        <taxon>Metazoa</taxon>
        <taxon>Ecdysozoa</taxon>
        <taxon>Arthropoda</taxon>
        <taxon>Hexapoda</taxon>
        <taxon>Collembola</taxon>
        <taxon>Entomobryomorpha</taxon>
        <taxon>Entomobryoidea</taxon>
        <taxon>Orchesellidae</taxon>
        <taxon>Orchesellinae</taxon>
        <taxon>Orchesella</taxon>
    </lineage>
</organism>
<evidence type="ECO:0000313" key="2">
    <source>
        <dbReference type="EMBL" id="CAL8115702.1"/>
    </source>
</evidence>
<keyword evidence="1" id="KW-0472">Membrane</keyword>
<reference evidence="2 3" key="1">
    <citation type="submission" date="2024-08" db="EMBL/GenBank/DDBJ databases">
        <authorList>
            <person name="Cucini C."/>
            <person name="Frati F."/>
        </authorList>
    </citation>
    <scope>NUCLEOTIDE SEQUENCE [LARGE SCALE GENOMIC DNA]</scope>
</reference>
<gene>
    <name evidence="2" type="ORF">ODALV1_LOCUS16976</name>
</gene>
<feature type="transmembrane region" description="Helical" evidence="1">
    <location>
        <begin position="27"/>
        <end position="49"/>
    </location>
</feature>
<proteinExistence type="predicted"/>
<protein>
    <submittedName>
        <fullName evidence="2">Uncharacterized protein</fullName>
    </submittedName>
</protein>